<dbReference type="KEGG" id="chya:V22_29680"/>
<feature type="transmembrane region" description="Helical" evidence="3">
    <location>
        <begin position="88"/>
        <end position="117"/>
    </location>
</feature>
<protein>
    <submittedName>
        <fullName evidence="4">Prokaryotic diacylglycerol kinase</fullName>
    </submittedName>
</protein>
<keyword evidence="3" id="KW-0812">Transmembrane</keyword>
<dbReference type="EMBL" id="CP036316">
    <property type="protein sequence ID" value="QDT65708.1"/>
    <property type="molecule type" value="Genomic_DNA"/>
</dbReference>
<dbReference type="GO" id="GO:0016020">
    <property type="term" value="C:membrane"/>
    <property type="evidence" value="ECO:0007669"/>
    <property type="project" value="InterPro"/>
</dbReference>
<reference evidence="4 5" key="1">
    <citation type="submission" date="2019-02" db="EMBL/GenBank/DDBJ databases">
        <title>Deep-cultivation of Planctomycetes and their phenomic and genomic characterization uncovers novel biology.</title>
        <authorList>
            <person name="Wiegand S."/>
            <person name="Jogler M."/>
            <person name="Boedeker C."/>
            <person name="Pinto D."/>
            <person name="Vollmers J."/>
            <person name="Rivas-Marin E."/>
            <person name="Kohn T."/>
            <person name="Peeters S.H."/>
            <person name="Heuer A."/>
            <person name="Rast P."/>
            <person name="Oberbeckmann S."/>
            <person name="Bunk B."/>
            <person name="Jeske O."/>
            <person name="Meyerdierks A."/>
            <person name="Storesund J.E."/>
            <person name="Kallscheuer N."/>
            <person name="Luecker S."/>
            <person name="Lage O.M."/>
            <person name="Pohl T."/>
            <person name="Merkel B.J."/>
            <person name="Hornburger P."/>
            <person name="Mueller R.-W."/>
            <person name="Bruemmer F."/>
            <person name="Labrenz M."/>
            <person name="Spormann A.M."/>
            <person name="Op den Camp H."/>
            <person name="Overmann J."/>
            <person name="Amann R."/>
            <person name="Jetten M.S.M."/>
            <person name="Mascher T."/>
            <person name="Medema M.H."/>
            <person name="Devos D.P."/>
            <person name="Kaster A.-K."/>
            <person name="Ovreas L."/>
            <person name="Rohde M."/>
            <person name="Galperin M.Y."/>
            <person name="Jogler C."/>
        </authorList>
    </citation>
    <scope>NUCLEOTIDE SEQUENCE [LARGE SCALE GENOMIC DNA]</scope>
    <source>
        <strain evidence="4 5">V22</strain>
    </source>
</reference>
<organism evidence="4 5">
    <name type="scientific">Calycomorphotria hydatis</name>
    <dbReference type="NCBI Taxonomy" id="2528027"/>
    <lineage>
        <taxon>Bacteria</taxon>
        <taxon>Pseudomonadati</taxon>
        <taxon>Planctomycetota</taxon>
        <taxon>Planctomycetia</taxon>
        <taxon>Planctomycetales</taxon>
        <taxon>Planctomycetaceae</taxon>
        <taxon>Calycomorphotria</taxon>
    </lineage>
</organism>
<sequence length="122" mass="13559">MWRQRLIEAERGITQGFRGDSIFFVHFFGGALILAAGIAFWLTLAEWALLVLAFSAVVTTELLHQVVRDICEELRGIRPATARRVHRLSTAAICTMTIGAIIIVCLIFGAHFCQIFFPPASL</sequence>
<keyword evidence="4" id="KW-0418">Kinase</keyword>
<gene>
    <name evidence="4" type="ORF">V22_29680</name>
</gene>
<proteinExistence type="predicted"/>
<dbReference type="InterPro" id="IPR000829">
    <property type="entry name" value="DAGK"/>
</dbReference>
<dbReference type="Pfam" id="PF01219">
    <property type="entry name" value="DAGK_prokar"/>
    <property type="match status" value="1"/>
</dbReference>
<accession>A0A517TBF7</accession>
<dbReference type="Gene3D" id="1.10.3830.10">
    <property type="entry name" value="Diacylglycerol kinase (DAGK) domain"/>
    <property type="match status" value="1"/>
</dbReference>
<feature type="transmembrane region" description="Helical" evidence="3">
    <location>
        <begin position="47"/>
        <end position="67"/>
    </location>
</feature>
<keyword evidence="4" id="KW-0808">Transferase</keyword>
<feature type="transmembrane region" description="Helical" evidence="3">
    <location>
        <begin position="21"/>
        <end position="41"/>
    </location>
</feature>
<name>A0A517TBF7_9PLAN</name>
<evidence type="ECO:0000313" key="4">
    <source>
        <dbReference type="EMBL" id="QDT65708.1"/>
    </source>
</evidence>
<evidence type="ECO:0000256" key="1">
    <source>
        <dbReference type="PIRSR" id="PIRSR600829-1"/>
    </source>
</evidence>
<evidence type="ECO:0000256" key="2">
    <source>
        <dbReference type="PIRSR" id="PIRSR600829-2"/>
    </source>
</evidence>
<feature type="binding site" evidence="2">
    <location>
        <position position="61"/>
    </location>
    <ligand>
        <name>substrate</name>
    </ligand>
</feature>
<dbReference type="GO" id="GO:0016301">
    <property type="term" value="F:kinase activity"/>
    <property type="evidence" value="ECO:0007669"/>
    <property type="project" value="UniProtKB-KW"/>
</dbReference>
<evidence type="ECO:0000256" key="3">
    <source>
        <dbReference type="SAM" id="Phobius"/>
    </source>
</evidence>
<dbReference type="GO" id="GO:0008654">
    <property type="term" value="P:phospholipid biosynthetic process"/>
    <property type="evidence" value="ECO:0007669"/>
    <property type="project" value="InterPro"/>
</dbReference>
<feature type="active site" description="Proton acceptor" evidence="1">
    <location>
        <position position="61"/>
    </location>
</feature>
<dbReference type="Proteomes" id="UP000319976">
    <property type="component" value="Chromosome"/>
</dbReference>
<keyword evidence="5" id="KW-1185">Reference proteome</keyword>
<keyword evidence="3" id="KW-0472">Membrane</keyword>
<dbReference type="AlphaFoldDB" id="A0A517TBF7"/>
<keyword evidence="3" id="KW-1133">Transmembrane helix</keyword>
<evidence type="ECO:0000313" key="5">
    <source>
        <dbReference type="Proteomes" id="UP000319976"/>
    </source>
</evidence>